<dbReference type="PANTHER" id="PTHR12599">
    <property type="entry name" value="PTERIN-4-ALPHA-CARBINOLAMINE DEHYDRATASE"/>
    <property type="match status" value="1"/>
</dbReference>
<gene>
    <name evidence="5" type="ORF">L196_10664</name>
</gene>
<dbReference type="InterPro" id="IPR036428">
    <property type="entry name" value="PCD_sf"/>
</dbReference>
<comment type="caution">
    <text evidence="5">The sequence shown here is derived from an EMBL/GenBank/DDBJ whole genome shotgun (WGS) entry which is preliminary data.</text>
</comment>
<evidence type="ECO:0000256" key="3">
    <source>
        <dbReference type="ARBA" id="ARBA00023239"/>
    </source>
</evidence>
<reference evidence="5 6" key="1">
    <citation type="journal article" date="2013" name="Genome Announc.">
        <title>Genome Sequence of the Pyrene- and Fluoranthene-Degrading Bacterium Cycloclasticus sp. Strain PY97M.</title>
        <authorList>
            <person name="Cui Z."/>
            <person name="Xu G."/>
            <person name="Li Q."/>
            <person name="Gao W."/>
            <person name="Zheng L."/>
        </authorList>
    </citation>
    <scope>NUCLEOTIDE SEQUENCE [LARGE SCALE GENOMIC DNA]</scope>
    <source>
        <strain evidence="5 6">PY97M</strain>
    </source>
</reference>
<dbReference type="EC" id="4.2.1.96" evidence="4"/>
<organism evidence="5 6">
    <name type="scientific">Cycloclasticus pugetii</name>
    <dbReference type="NCBI Taxonomy" id="34068"/>
    <lineage>
        <taxon>Bacteria</taxon>
        <taxon>Pseudomonadati</taxon>
        <taxon>Pseudomonadota</taxon>
        <taxon>Gammaproteobacteria</taxon>
        <taxon>Thiotrichales</taxon>
        <taxon>Piscirickettsiaceae</taxon>
        <taxon>Cycloclasticus</taxon>
    </lineage>
</organism>
<keyword evidence="3 4" id="KW-0456">Lyase</keyword>
<dbReference type="CDD" id="cd00914">
    <property type="entry name" value="PCD_DCoH_subfamily_b"/>
    <property type="match status" value="1"/>
</dbReference>
<proteinExistence type="inferred from homology"/>
<evidence type="ECO:0000256" key="2">
    <source>
        <dbReference type="ARBA" id="ARBA00006472"/>
    </source>
</evidence>
<sequence>MITMKKLISLTEAESRLKNGEIKDWGLKEGKLYRECTFPNFALAFGFMASAAITAEAMNHHPEWFNVYNKVNISLTTHDVGGLSELDFELAGKMNKLLTNL</sequence>
<dbReference type="AlphaFoldDB" id="A0AB33YYH4"/>
<comment type="similarity">
    <text evidence="2 4">Belongs to the pterin-4-alpha-carbinolamine dehydratase family.</text>
</comment>
<keyword evidence="6" id="KW-1185">Reference proteome</keyword>
<evidence type="ECO:0000256" key="4">
    <source>
        <dbReference type="HAMAP-Rule" id="MF_00434"/>
    </source>
</evidence>
<protein>
    <recommendedName>
        <fullName evidence="4">Putative pterin-4-alpha-carbinolamine dehydratase</fullName>
        <shortName evidence="4">PHS</shortName>
        <ecNumber evidence="4">4.2.1.96</ecNumber>
    </recommendedName>
    <alternativeName>
        <fullName evidence="4">4-alpha-hydroxy-tetrahydropterin dehydratase</fullName>
    </alternativeName>
    <alternativeName>
        <fullName evidence="4">Pterin carbinolamine dehydratase</fullName>
        <shortName evidence="4">PCD</shortName>
    </alternativeName>
</protein>
<dbReference type="Proteomes" id="UP000015462">
    <property type="component" value="Unassembled WGS sequence"/>
</dbReference>
<dbReference type="InterPro" id="IPR001533">
    <property type="entry name" value="Pterin_deHydtase"/>
</dbReference>
<dbReference type="GO" id="GO:0008124">
    <property type="term" value="F:4-alpha-hydroxytetrahydrobiopterin dehydratase activity"/>
    <property type="evidence" value="ECO:0007669"/>
    <property type="project" value="UniProtKB-UniRule"/>
</dbReference>
<dbReference type="EMBL" id="ASHL01000012">
    <property type="protein sequence ID" value="EPD12261.1"/>
    <property type="molecule type" value="Genomic_DNA"/>
</dbReference>
<comment type="catalytic activity">
    <reaction evidence="1 4">
        <text>(4aS,6R)-4a-hydroxy-L-erythro-5,6,7,8-tetrahydrobiopterin = (6R)-L-erythro-6,7-dihydrobiopterin + H2O</text>
        <dbReference type="Rhea" id="RHEA:11920"/>
        <dbReference type="ChEBI" id="CHEBI:15377"/>
        <dbReference type="ChEBI" id="CHEBI:15642"/>
        <dbReference type="ChEBI" id="CHEBI:43120"/>
        <dbReference type="EC" id="4.2.1.96"/>
    </reaction>
</comment>
<dbReference type="HAMAP" id="MF_00434">
    <property type="entry name" value="Pterin_4_alpha"/>
    <property type="match status" value="1"/>
</dbReference>
<dbReference type="GO" id="GO:0006729">
    <property type="term" value="P:tetrahydrobiopterin biosynthetic process"/>
    <property type="evidence" value="ECO:0007669"/>
    <property type="project" value="InterPro"/>
</dbReference>
<dbReference type="NCBIfam" id="NF002018">
    <property type="entry name" value="PRK00823.1-3"/>
    <property type="match status" value="1"/>
</dbReference>
<dbReference type="Pfam" id="PF01329">
    <property type="entry name" value="Pterin_4a"/>
    <property type="match status" value="1"/>
</dbReference>
<name>A0AB33YYH4_9GAMM</name>
<evidence type="ECO:0000256" key="1">
    <source>
        <dbReference type="ARBA" id="ARBA00001554"/>
    </source>
</evidence>
<dbReference type="Gene3D" id="3.30.1360.20">
    <property type="entry name" value="Transcriptional coactivator/pterin dehydratase"/>
    <property type="match status" value="1"/>
</dbReference>
<evidence type="ECO:0000313" key="5">
    <source>
        <dbReference type="EMBL" id="EPD12261.1"/>
    </source>
</evidence>
<dbReference type="SUPFAM" id="SSF55248">
    <property type="entry name" value="PCD-like"/>
    <property type="match status" value="1"/>
</dbReference>
<accession>A0AB33YYH4</accession>
<evidence type="ECO:0000313" key="6">
    <source>
        <dbReference type="Proteomes" id="UP000015462"/>
    </source>
</evidence>
<dbReference type="PANTHER" id="PTHR12599:SF0">
    <property type="entry name" value="PTERIN-4-ALPHA-CARBINOLAMINE DEHYDRATASE"/>
    <property type="match status" value="1"/>
</dbReference>